<sequence>MSEDPSGFDIPAETQRLKQEYLKFEYASLLLCSSSLEEIREAIELFNELLEIGFNRSESLYQISLGYLKLGEYSAAKGRAEMLVKMEPRNLSAHLLHSLIVDKASHDGFVGGLLIFSITVIGNPSTSNALS</sequence>
<dbReference type="InterPro" id="IPR016543">
    <property type="entry name" value="Fis1"/>
</dbReference>
<dbReference type="Gene3D" id="1.25.40.10">
    <property type="entry name" value="Tetratricopeptide repeat domain"/>
    <property type="match status" value="1"/>
</dbReference>
<dbReference type="EMBL" id="JADAQX010000261">
    <property type="protein sequence ID" value="KAF8820974.1"/>
    <property type="molecule type" value="Genomic_DNA"/>
</dbReference>
<dbReference type="Pfam" id="PF14853">
    <property type="entry name" value="Fis1_TPR_C"/>
    <property type="match status" value="1"/>
</dbReference>
<evidence type="ECO:0000313" key="2">
    <source>
        <dbReference type="Proteomes" id="UP000823046"/>
    </source>
</evidence>
<comment type="caution">
    <text evidence="1">The sequence shown here is derived from an EMBL/GenBank/DDBJ whole genome shotgun (WGS) entry which is preliminary data.</text>
</comment>
<name>A0ABQ7JAG7_9APIC</name>
<gene>
    <name evidence="1" type="ORF">IE077_000372</name>
</gene>
<dbReference type="PANTHER" id="PTHR13247">
    <property type="entry name" value="TETRATRICOPEPTIDE REPEAT PROTEIN 11 TPR REPEAT PROTEIN 11"/>
    <property type="match status" value="1"/>
</dbReference>
<dbReference type="InterPro" id="IPR028061">
    <property type="entry name" value="Fis1_TPR_C"/>
</dbReference>
<organism evidence="1 2">
    <name type="scientific">Cardiosporidium cionae</name>
    <dbReference type="NCBI Taxonomy" id="476202"/>
    <lineage>
        <taxon>Eukaryota</taxon>
        <taxon>Sar</taxon>
        <taxon>Alveolata</taxon>
        <taxon>Apicomplexa</taxon>
        <taxon>Aconoidasida</taxon>
        <taxon>Nephromycida</taxon>
        <taxon>Cardiosporidium</taxon>
    </lineage>
</organism>
<accession>A0ABQ7JAG7</accession>
<reference evidence="1 2" key="1">
    <citation type="journal article" date="2020" name="bioRxiv">
        <title>Metabolic contributions of an alphaproteobacterial endosymbiont in the apicomplexan Cardiosporidium cionae.</title>
        <authorList>
            <person name="Hunter E.S."/>
            <person name="Paight C.J."/>
            <person name="Lane C.E."/>
        </authorList>
    </citation>
    <scope>NUCLEOTIDE SEQUENCE [LARGE SCALE GENOMIC DNA]</scope>
    <source>
        <strain evidence="1">ESH_2018</strain>
    </source>
</reference>
<dbReference type="InterPro" id="IPR011990">
    <property type="entry name" value="TPR-like_helical_dom_sf"/>
</dbReference>
<proteinExistence type="predicted"/>
<dbReference type="SUPFAM" id="SSF48452">
    <property type="entry name" value="TPR-like"/>
    <property type="match status" value="1"/>
</dbReference>
<dbReference type="PANTHER" id="PTHR13247:SF0">
    <property type="entry name" value="MITOCHONDRIAL FISSION 1 PROTEIN"/>
    <property type="match status" value="1"/>
</dbReference>
<evidence type="ECO:0000313" key="1">
    <source>
        <dbReference type="EMBL" id="KAF8820974.1"/>
    </source>
</evidence>
<protein>
    <submittedName>
        <fullName evidence="1">Tetratricopeptide repeat protein 11</fullName>
    </submittedName>
</protein>
<dbReference type="Proteomes" id="UP000823046">
    <property type="component" value="Unassembled WGS sequence"/>
</dbReference>
<keyword evidence="2" id="KW-1185">Reference proteome</keyword>